<comment type="similarity">
    <text evidence="4">Belongs to the cytochrome b560 family.</text>
</comment>
<dbReference type="Pfam" id="PF01127">
    <property type="entry name" value="Sdh_cyt"/>
    <property type="match status" value="1"/>
</dbReference>
<evidence type="ECO:0000256" key="8">
    <source>
        <dbReference type="ARBA" id="ARBA00022723"/>
    </source>
</evidence>
<keyword evidence="10" id="KW-0408">Iron</keyword>
<dbReference type="InterPro" id="IPR039023">
    <property type="entry name" value="SdhC_prok"/>
</dbReference>
<keyword evidence="11 13" id="KW-0472">Membrane</keyword>
<dbReference type="KEGG" id="bfz:BAU07_19110"/>
<dbReference type="STRING" id="463014.BAU07_19110"/>
<evidence type="ECO:0000256" key="7">
    <source>
        <dbReference type="ARBA" id="ARBA00022692"/>
    </source>
</evidence>
<comment type="subunit">
    <text evidence="12">Part of an enzyme complex containing four subunits: a flavoprotein, an iron-sulfur protein, plus two membrane-anchoring proteins, SdhC and SdhD. The complex can form homotrimers.</text>
</comment>
<comment type="cofactor">
    <cofactor evidence="1">
        <name>heme</name>
        <dbReference type="ChEBI" id="CHEBI:30413"/>
    </cofactor>
</comment>
<dbReference type="GO" id="GO:0046872">
    <property type="term" value="F:metal ion binding"/>
    <property type="evidence" value="ECO:0007669"/>
    <property type="project" value="UniProtKB-KW"/>
</dbReference>
<evidence type="ECO:0000256" key="9">
    <source>
        <dbReference type="ARBA" id="ARBA00022989"/>
    </source>
</evidence>
<evidence type="ECO:0000256" key="11">
    <source>
        <dbReference type="ARBA" id="ARBA00023136"/>
    </source>
</evidence>
<feature type="transmembrane region" description="Helical" evidence="13">
    <location>
        <begin position="66"/>
        <end position="85"/>
    </location>
</feature>
<dbReference type="GO" id="GO:0006099">
    <property type="term" value="P:tricarboxylic acid cycle"/>
    <property type="evidence" value="ECO:0007669"/>
    <property type="project" value="InterPro"/>
</dbReference>
<dbReference type="NCBIfam" id="TIGR02970">
    <property type="entry name" value="succ_dehyd_cytB"/>
    <property type="match status" value="1"/>
</dbReference>
<keyword evidence="7 13" id="KW-0812">Transmembrane</keyword>
<keyword evidence="9 13" id="KW-1133">Transmembrane helix</keyword>
<dbReference type="Proteomes" id="UP000091926">
    <property type="component" value="Chromosome"/>
</dbReference>
<comment type="function">
    <text evidence="2">Membrane-anchoring subunit of succinate dehydrogenase (SDH).</text>
</comment>
<protein>
    <recommendedName>
        <fullName evidence="5">Succinate dehydrogenase cytochrome b556 subunit</fullName>
    </recommendedName>
</protein>
<dbReference type="PANTHER" id="PTHR41910">
    <property type="entry name" value="SUCCINATE DEHYDROGENASE 2 MEMBRANE SUBUNIT SDHC"/>
    <property type="match status" value="1"/>
</dbReference>
<evidence type="ECO:0000256" key="10">
    <source>
        <dbReference type="ARBA" id="ARBA00023004"/>
    </source>
</evidence>
<evidence type="ECO:0000256" key="4">
    <source>
        <dbReference type="ARBA" id="ARBA00007244"/>
    </source>
</evidence>
<evidence type="ECO:0000313" key="15">
    <source>
        <dbReference type="Proteomes" id="UP000091926"/>
    </source>
</evidence>
<dbReference type="GO" id="GO:0016020">
    <property type="term" value="C:membrane"/>
    <property type="evidence" value="ECO:0007669"/>
    <property type="project" value="UniProtKB-SubCell"/>
</dbReference>
<evidence type="ECO:0000256" key="5">
    <source>
        <dbReference type="ARBA" id="ARBA00020076"/>
    </source>
</evidence>
<sequence>MMRRNDVRARNHPAYWAFLVHRLSGLALALFLPLHFWALGQAIAGEAALDGFLRFADRPLFKFAEWGLVVLLSLHLMGGLRILVIEFAPWHHLRKDWLAVGLGASACTGLAFLLALVH</sequence>
<dbReference type="InterPro" id="IPR014314">
    <property type="entry name" value="Succ_DH_cytb556"/>
</dbReference>
<dbReference type="GO" id="GO:0009055">
    <property type="term" value="F:electron transfer activity"/>
    <property type="evidence" value="ECO:0007669"/>
    <property type="project" value="InterPro"/>
</dbReference>
<evidence type="ECO:0000256" key="6">
    <source>
        <dbReference type="ARBA" id="ARBA00022617"/>
    </source>
</evidence>
<evidence type="ECO:0000256" key="13">
    <source>
        <dbReference type="SAM" id="Phobius"/>
    </source>
</evidence>
<keyword evidence="8" id="KW-0479">Metal-binding</keyword>
<proteinExistence type="inferred from homology"/>
<evidence type="ECO:0000256" key="3">
    <source>
        <dbReference type="ARBA" id="ARBA00004370"/>
    </source>
</evidence>
<evidence type="ECO:0000256" key="1">
    <source>
        <dbReference type="ARBA" id="ARBA00001971"/>
    </source>
</evidence>
<name>A0A193GHN7_9BORD</name>
<evidence type="ECO:0000256" key="12">
    <source>
        <dbReference type="ARBA" id="ARBA00025912"/>
    </source>
</evidence>
<dbReference type="AlphaFoldDB" id="A0A193GHN7"/>
<comment type="subcellular location">
    <subcellularLocation>
        <location evidence="3">Membrane</location>
    </subcellularLocation>
</comment>
<dbReference type="RefSeq" id="WP_066660955.1">
    <property type="nucleotide sequence ID" value="NZ_CBCSCL010000012.1"/>
</dbReference>
<evidence type="ECO:0000313" key="14">
    <source>
        <dbReference type="EMBL" id="ANN78946.1"/>
    </source>
</evidence>
<evidence type="ECO:0000256" key="2">
    <source>
        <dbReference type="ARBA" id="ARBA00004050"/>
    </source>
</evidence>
<dbReference type="SUPFAM" id="SSF81343">
    <property type="entry name" value="Fumarate reductase respiratory complex transmembrane subunits"/>
    <property type="match status" value="1"/>
</dbReference>
<dbReference type="EMBL" id="CP016172">
    <property type="protein sequence ID" value="ANN78946.1"/>
    <property type="molecule type" value="Genomic_DNA"/>
</dbReference>
<feature type="transmembrane region" description="Helical" evidence="13">
    <location>
        <begin position="97"/>
        <end position="117"/>
    </location>
</feature>
<dbReference type="InterPro" id="IPR000701">
    <property type="entry name" value="SuccDH_FuR_B_TM-su"/>
</dbReference>
<organism evidence="14 15">
    <name type="scientific">Bordetella flabilis</name>
    <dbReference type="NCBI Taxonomy" id="463014"/>
    <lineage>
        <taxon>Bacteria</taxon>
        <taxon>Pseudomonadati</taxon>
        <taxon>Pseudomonadota</taxon>
        <taxon>Betaproteobacteria</taxon>
        <taxon>Burkholderiales</taxon>
        <taxon>Alcaligenaceae</taxon>
        <taxon>Bordetella</taxon>
    </lineage>
</organism>
<keyword evidence="6" id="KW-0349">Heme</keyword>
<dbReference type="Gene3D" id="1.20.1300.10">
    <property type="entry name" value="Fumarate reductase/succinate dehydrogenase, transmembrane subunit"/>
    <property type="match status" value="1"/>
</dbReference>
<reference evidence="14 15" key="1">
    <citation type="submission" date="2016-06" db="EMBL/GenBank/DDBJ databases">
        <title>Complete genome sequences of Bordetella bronchialis and Bordetella flabilis.</title>
        <authorList>
            <person name="LiPuma J.J."/>
            <person name="Spilker T."/>
        </authorList>
    </citation>
    <scope>NUCLEOTIDE SEQUENCE [LARGE SCALE GENOMIC DNA]</scope>
    <source>
        <strain evidence="14 15">AU10664</strain>
    </source>
</reference>
<keyword evidence="15" id="KW-1185">Reference proteome</keyword>
<dbReference type="PANTHER" id="PTHR41910:SF1">
    <property type="entry name" value="SUCCINATE DEHYDROGENASE HYDROPHOBIC MEMBRANE ANCHOR SUBUNIT"/>
    <property type="match status" value="1"/>
</dbReference>
<dbReference type="InterPro" id="IPR034804">
    <property type="entry name" value="SQR/QFR_C/D"/>
</dbReference>
<accession>A0A193GHN7</accession>
<gene>
    <name evidence="14" type="ORF">BAU07_19110</name>
</gene>